<accession>A0A1X7E0I2</accession>
<evidence type="ECO:0000259" key="10">
    <source>
        <dbReference type="Pfam" id="PF01514"/>
    </source>
</evidence>
<dbReference type="AlphaFoldDB" id="A0A1X7E0I2"/>
<feature type="domain" description="Flagellar M-ring N-terminal" evidence="10">
    <location>
        <begin position="28"/>
        <end position="184"/>
    </location>
</feature>
<gene>
    <name evidence="11" type="ORF">SAMN06295900_104287</name>
</gene>
<dbReference type="OrthoDB" id="9097302at2"/>
<comment type="subcellular location">
    <subcellularLocation>
        <location evidence="1">Cell outer membrane</location>
        <topology evidence="1">Lipid-anchor</topology>
    </subcellularLocation>
</comment>
<evidence type="ECO:0000256" key="6">
    <source>
        <dbReference type="ARBA" id="ARBA00023237"/>
    </source>
</evidence>
<keyword evidence="4 8" id="KW-0472">Membrane</keyword>
<evidence type="ECO:0000313" key="12">
    <source>
        <dbReference type="Proteomes" id="UP000192911"/>
    </source>
</evidence>
<proteinExistence type="inferred from homology"/>
<dbReference type="GO" id="GO:0009306">
    <property type="term" value="P:protein secretion"/>
    <property type="evidence" value="ECO:0007669"/>
    <property type="project" value="InterPro"/>
</dbReference>
<dbReference type="PRINTS" id="PR01338">
    <property type="entry name" value="TYPE3OMKPROT"/>
</dbReference>
<name>A0A1X7E0I2_TRICW</name>
<dbReference type="Gene3D" id="3.30.300.30">
    <property type="match status" value="1"/>
</dbReference>
<evidence type="ECO:0000256" key="5">
    <source>
        <dbReference type="ARBA" id="ARBA00023139"/>
    </source>
</evidence>
<evidence type="ECO:0000256" key="7">
    <source>
        <dbReference type="ARBA" id="ARBA00023288"/>
    </source>
</evidence>
<comment type="similarity">
    <text evidence="2">Belongs to the YscJ lipoprotein family.</text>
</comment>
<keyword evidence="8" id="KW-1133">Transmembrane helix</keyword>
<dbReference type="InterPro" id="IPR003282">
    <property type="entry name" value="T3SS_SctJ"/>
</dbReference>
<dbReference type="Gene3D" id="3.30.70.1530">
    <property type="entry name" value="Hypothetical protein rpa1041"/>
    <property type="match status" value="1"/>
</dbReference>
<dbReference type="STRING" id="28094.SAMN06295900_104287"/>
<keyword evidence="7" id="KW-0449">Lipoprotein</keyword>
<keyword evidence="12" id="KW-1185">Reference proteome</keyword>
<feature type="transmembrane region" description="Helical" evidence="8">
    <location>
        <begin position="218"/>
        <end position="238"/>
    </location>
</feature>
<sequence>MHWRTRWWRGLAVVSMVALSACSPRIEFYQTTDLRSANEVEALLRERAIAVERRPVKGGVALSVSEGDFPEAVAVLRDAGLPREAPARLADVFGKKGMMPTPLEEKARYVRALEQAIESAVLDIDGVVAARARIVPLDRHRPGAPVVSPSASLLIRHRADVELSGLVPGIVQLVKNGVPGLADEDDRRVAVMLVAEPGRAAPAMRLPGAGASRASSSLAWPLLAVLAAAGTFALGWLVRGVSCGKSWRARRARSSGLGNEQ</sequence>
<evidence type="ECO:0000256" key="1">
    <source>
        <dbReference type="ARBA" id="ARBA00004459"/>
    </source>
</evidence>
<dbReference type="PANTHER" id="PTHR30046">
    <property type="entry name" value="FLAGELLAR M-RING PROTEIN"/>
    <property type="match status" value="1"/>
</dbReference>
<dbReference type="GO" id="GO:0009279">
    <property type="term" value="C:cell outer membrane"/>
    <property type="evidence" value="ECO:0007669"/>
    <property type="project" value="UniProtKB-SubCell"/>
</dbReference>
<feature type="chain" id="PRO_5013185807" evidence="9">
    <location>
        <begin position="21"/>
        <end position="261"/>
    </location>
</feature>
<evidence type="ECO:0000256" key="4">
    <source>
        <dbReference type="ARBA" id="ARBA00023136"/>
    </source>
</evidence>
<reference evidence="12" key="1">
    <citation type="submission" date="2017-04" db="EMBL/GenBank/DDBJ databases">
        <authorList>
            <person name="Varghese N."/>
            <person name="Submissions S."/>
        </authorList>
    </citation>
    <scope>NUCLEOTIDE SEQUENCE [LARGE SCALE GENOMIC DNA]</scope>
    <source>
        <strain evidence="12">Ballard 720</strain>
    </source>
</reference>
<feature type="signal peptide" evidence="9">
    <location>
        <begin position="1"/>
        <end position="20"/>
    </location>
</feature>
<keyword evidence="8" id="KW-0812">Transmembrane</keyword>
<dbReference type="Pfam" id="PF01514">
    <property type="entry name" value="YscJ_FliF"/>
    <property type="match status" value="1"/>
</dbReference>
<organism evidence="11 12">
    <name type="scientific">Trinickia caryophylli</name>
    <name type="common">Paraburkholderia caryophylli</name>
    <dbReference type="NCBI Taxonomy" id="28094"/>
    <lineage>
        <taxon>Bacteria</taxon>
        <taxon>Pseudomonadati</taxon>
        <taxon>Pseudomonadota</taxon>
        <taxon>Betaproteobacteria</taxon>
        <taxon>Burkholderiales</taxon>
        <taxon>Burkholderiaceae</taxon>
        <taxon>Trinickia</taxon>
    </lineage>
</organism>
<dbReference type="InterPro" id="IPR045851">
    <property type="entry name" value="AMP-bd_C_sf"/>
</dbReference>
<dbReference type="EMBL" id="FXAH01000004">
    <property type="protein sequence ID" value="SMF24534.1"/>
    <property type="molecule type" value="Genomic_DNA"/>
</dbReference>
<dbReference type="InterPro" id="IPR043427">
    <property type="entry name" value="YscJ/FliF"/>
</dbReference>
<keyword evidence="6" id="KW-0998">Cell outer membrane</keyword>
<evidence type="ECO:0000256" key="3">
    <source>
        <dbReference type="ARBA" id="ARBA00022729"/>
    </source>
</evidence>
<dbReference type="PANTHER" id="PTHR30046:SF2">
    <property type="entry name" value="YOP PROTEINS TRANSLOCATION LIPOPROTEIN J"/>
    <property type="match status" value="1"/>
</dbReference>
<keyword evidence="3 9" id="KW-0732">Signal</keyword>
<dbReference type="RefSeq" id="WP_085227023.1">
    <property type="nucleotide sequence ID" value="NZ_BSQD01000005.1"/>
</dbReference>
<protein>
    <submittedName>
        <fullName evidence="11">Type III secretion protein J</fullName>
    </submittedName>
</protein>
<evidence type="ECO:0000256" key="9">
    <source>
        <dbReference type="SAM" id="SignalP"/>
    </source>
</evidence>
<evidence type="ECO:0000313" key="11">
    <source>
        <dbReference type="EMBL" id="SMF24534.1"/>
    </source>
</evidence>
<dbReference type="GeneID" id="95551519"/>
<dbReference type="Proteomes" id="UP000192911">
    <property type="component" value="Unassembled WGS sequence"/>
</dbReference>
<dbReference type="PROSITE" id="PS51257">
    <property type="entry name" value="PROKAR_LIPOPROTEIN"/>
    <property type="match status" value="1"/>
</dbReference>
<evidence type="ECO:0000256" key="8">
    <source>
        <dbReference type="SAM" id="Phobius"/>
    </source>
</evidence>
<dbReference type="InterPro" id="IPR006182">
    <property type="entry name" value="FliF_N_dom"/>
</dbReference>
<evidence type="ECO:0000256" key="2">
    <source>
        <dbReference type="ARBA" id="ARBA00009509"/>
    </source>
</evidence>
<keyword evidence="5" id="KW-0564">Palmitate</keyword>